<proteinExistence type="predicted"/>
<dbReference type="PROSITE" id="PS50088">
    <property type="entry name" value="ANK_REPEAT"/>
    <property type="match status" value="1"/>
</dbReference>
<evidence type="ECO:0000313" key="4">
    <source>
        <dbReference type="EMBL" id="CAI3990728.1"/>
    </source>
</evidence>
<dbReference type="InterPro" id="IPR002110">
    <property type="entry name" value="Ankyrin_rpt"/>
</dbReference>
<name>A0A9P1CHF7_9DINO</name>
<organism evidence="4">
    <name type="scientific">Cladocopium goreaui</name>
    <dbReference type="NCBI Taxonomy" id="2562237"/>
    <lineage>
        <taxon>Eukaryota</taxon>
        <taxon>Sar</taxon>
        <taxon>Alveolata</taxon>
        <taxon>Dinophyceae</taxon>
        <taxon>Suessiales</taxon>
        <taxon>Symbiodiniaceae</taxon>
        <taxon>Cladocopium</taxon>
    </lineage>
</organism>
<dbReference type="SUPFAM" id="SSF48403">
    <property type="entry name" value="Ankyrin repeat"/>
    <property type="match status" value="1"/>
</dbReference>
<reference evidence="4" key="1">
    <citation type="submission" date="2022-10" db="EMBL/GenBank/DDBJ databases">
        <authorList>
            <person name="Chen Y."/>
            <person name="Dougan E. K."/>
            <person name="Chan C."/>
            <person name="Rhodes N."/>
            <person name="Thang M."/>
        </authorList>
    </citation>
    <scope>NUCLEOTIDE SEQUENCE</scope>
</reference>
<keyword evidence="2 3" id="KW-0040">ANK repeat</keyword>
<reference evidence="5 6" key="2">
    <citation type="submission" date="2024-05" db="EMBL/GenBank/DDBJ databases">
        <authorList>
            <person name="Chen Y."/>
            <person name="Shah S."/>
            <person name="Dougan E. K."/>
            <person name="Thang M."/>
            <person name="Chan C."/>
        </authorList>
    </citation>
    <scope>NUCLEOTIDE SEQUENCE [LARGE SCALE GENOMIC DNA]</scope>
</reference>
<dbReference type="Proteomes" id="UP001152797">
    <property type="component" value="Unassembled WGS sequence"/>
</dbReference>
<dbReference type="Gene3D" id="1.25.40.20">
    <property type="entry name" value="Ankyrin repeat-containing domain"/>
    <property type="match status" value="3"/>
</dbReference>
<dbReference type="PANTHER" id="PTHR24161">
    <property type="entry name" value="ANK_REP_REGION DOMAIN-CONTAINING PROTEIN-RELATED"/>
    <property type="match status" value="1"/>
</dbReference>
<gene>
    <name evidence="4" type="ORF">C1SCF055_LOCUS17689</name>
</gene>
<dbReference type="Pfam" id="PF12796">
    <property type="entry name" value="Ank_2"/>
    <property type="match status" value="1"/>
</dbReference>
<keyword evidence="1" id="KW-0677">Repeat</keyword>
<dbReference type="PRINTS" id="PR01415">
    <property type="entry name" value="ANKYRIN"/>
</dbReference>
<accession>A0A9P1CHF7</accession>
<evidence type="ECO:0000313" key="6">
    <source>
        <dbReference type="Proteomes" id="UP001152797"/>
    </source>
</evidence>
<dbReference type="PANTHER" id="PTHR24161:SF85">
    <property type="entry name" value="PALMITOYLTRANSFERASE HIP14"/>
    <property type="match status" value="1"/>
</dbReference>
<protein>
    <submittedName>
        <fullName evidence="5">Ankyrin repeat protein RF_0381</fullName>
    </submittedName>
</protein>
<evidence type="ECO:0000256" key="1">
    <source>
        <dbReference type="ARBA" id="ARBA00022737"/>
    </source>
</evidence>
<dbReference type="OrthoDB" id="419854at2759"/>
<dbReference type="EMBL" id="CAMXCT020001507">
    <property type="protein sequence ID" value="CAL1144103.1"/>
    <property type="molecule type" value="Genomic_DNA"/>
</dbReference>
<comment type="caution">
    <text evidence="4">The sequence shown here is derived from an EMBL/GenBank/DDBJ whole genome shotgun (WGS) entry which is preliminary data.</text>
</comment>
<keyword evidence="6" id="KW-1185">Reference proteome</keyword>
<dbReference type="EMBL" id="CAMXCT010001507">
    <property type="protein sequence ID" value="CAI3990728.1"/>
    <property type="molecule type" value="Genomic_DNA"/>
</dbReference>
<evidence type="ECO:0000256" key="2">
    <source>
        <dbReference type="ARBA" id="ARBA00023043"/>
    </source>
</evidence>
<sequence>MEAAPVERHEQLAPMWVVHMQNLLKMKCLQNHQELRKAGLIVECQATFLSIFVSHQWLGKGHPDKTGAQFKILQEALANIIDGFTKIELDLPMQFTGETTVLSSANREQLRNAYVWFDWFSIPQIEVKSGGNDSEEMSSHVFLSVQSIPFYVDSCKLFLALVPTLPHNDFEDVSCNYCTWLDRGWCRPEIWCNLLSHNREAPMILVRDADQAEFAMPIHWVHSSAQEGNFAVESDREKVAQVMRTAFRSKLASLKGNREQVDLFRYLAAVQYRLLQLPRPSLSLESFVDHFGFEKPELTASQGMVPLACAVLSEDLEMVERLVTQYSAQLDVRLPGIAEVGLTRGRTPLHLAAMTGGPMVRQLLQLRADPNGCNTVGMSALGYSRSCEAVEVFLEQQADVNYTAPPGGLTPLAVASLFCAPTPVVQLLIRRRADVNHRGYGGAAAPLTCLAVPADGNPCLAEQVRCLVAGRADVNLCGEPTGALRVFELACRATSCIRTQSSLERIFAEISTTPLGFACLLGREPLVQLLLEQRADPEIRNNRGHAALELAKRDTVQLLLQNFQLAPKGVSV</sequence>
<feature type="repeat" description="ANK" evidence="3">
    <location>
        <begin position="510"/>
        <end position="542"/>
    </location>
</feature>
<dbReference type="InterPro" id="IPR036770">
    <property type="entry name" value="Ankyrin_rpt-contain_sf"/>
</dbReference>
<dbReference type="Pfam" id="PF00023">
    <property type="entry name" value="Ank"/>
    <property type="match status" value="2"/>
</dbReference>
<dbReference type="AlphaFoldDB" id="A0A9P1CHF7"/>
<evidence type="ECO:0000313" key="5">
    <source>
        <dbReference type="EMBL" id="CAL4778040.1"/>
    </source>
</evidence>
<evidence type="ECO:0000256" key="3">
    <source>
        <dbReference type="PROSITE-ProRule" id="PRU00023"/>
    </source>
</evidence>
<dbReference type="EMBL" id="CAMXCT030001507">
    <property type="protein sequence ID" value="CAL4778040.1"/>
    <property type="molecule type" value="Genomic_DNA"/>
</dbReference>
<dbReference type="SMART" id="SM00248">
    <property type="entry name" value="ANK"/>
    <property type="match status" value="4"/>
</dbReference>